<dbReference type="AlphaFoldDB" id="A0A9X9A8B8"/>
<accession>A0A9X9A8B8</accession>
<dbReference type="InterPro" id="IPR036895">
    <property type="entry name" value="Uracil-DNA_glycosylase-like_sf"/>
</dbReference>
<feature type="non-terminal residue" evidence="1">
    <location>
        <position position="1"/>
    </location>
</feature>
<reference evidence="1 2" key="1">
    <citation type="journal article" date="2019" name="Environ. Microbiol.">
        <title>An active ?-lactamase is a part of an orchestrated cell wall stress resistance network of Bacillus subtilis and related rhizosphere species.</title>
        <authorList>
            <person name="Bucher T."/>
            <person name="Keren-Paz A."/>
            <person name="Hausser J."/>
            <person name="Olender T."/>
            <person name="Cytryn E."/>
            <person name="Kolodkin-Gal I."/>
        </authorList>
    </citation>
    <scope>NUCLEOTIDE SEQUENCE [LARGE SCALE GENOMIC DNA]</scope>
    <source>
        <strain evidence="1 2">I32</strain>
    </source>
</reference>
<dbReference type="EMBL" id="SZOH01001039">
    <property type="protein sequence ID" value="TKJ02543.1"/>
    <property type="molecule type" value="Genomic_DNA"/>
</dbReference>
<gene>
    <name evidence="1" type="ORF">FC695_16295</name>
</gene>
<organism evidence="1 2">
    <name type="scientific">Bacillus cereus</name>
    <dbReference type="NCBI Taxonomy" id="1396"/>
    <lineage>
        <taxon>Bacteria</taxon>
        <taxon>Bacillati</taxon>
        <taxon>Bacillota</taxon>
        <taxon>Bacilli</taxon>
        <taxon>Bacillales</taxon>
        <taxon>Bacillaceae</taxon>
        <taxon>Bacillus</taxon>
        <taxon>Bacillus cereus group</taxon>
    </lineage>
</organism>
<dbReference type="Gene3D" id="3.40.470.10">
    <property type="entry name" value="Uracil-DNA glycosylase-like domain"/>
    <property type="match status" value="1"/>
</dbReference>
<dbReference type="Proteomes" id="UP000308444">
    <property type="component" value="Unassembled WGS sequence"/>
</dbReference>
<comment type="caution">
    <text evidence="1">The sequence shown here is derived from an EMBL/GenBank/DDBJ whole genome shotgun (WGS) entry which is preliminary data.</text>
</comment>
<evidence type="ECO:0000313" key="2">
    <source>
        <dbReference type="Proteomes" id="UP000308444"/>
    </source>
</evidence>
<sequence>WSEKEYHVFPTFHPASIFYNRSLLELIHEDFEKLKRLVIKN</sequence>
<protein>
    <submittedName>
        <fullName evidence="1">Uracil-DNA glycosylase</fullName>
    </submittedName>
</protein>
<evidence type="ECO:0000313" key="1">
    <source>
        <dbReference type="EMBL" id="TKJ02543.1"/>
    </source>
</evidence>
<name>A0A9X9A8B8_BACCE</name>
<proteinExistence type="predicted"/>